<dbReference type="InterPro" id="IPR000477">
    <property type="entry name" value="RT_dom"/>
</dbReference>
<dbReference type="PANTHER" id="PTHR21301:SF10">
    <property type="entry name" value="REVERSE TRANSCRIPTASE DOMAIN-CONTAINING PROTEIN"/>
    <property type="match status" value="1"/>
</dbReference>
<dbReference type="AlphaFoldDB" id="A0A388KDP4"/>
<dbReference type="PANTHER" id="PTHR21301">
    <property type="entry name" value="REVERSE TRANSCRIPTASE"/>
    <property type="match status" value="1"/>
</dbReference>
<dbReference type="Proteomes" id="UP000265515">
    <property type="component" value="Unassembled WGS sequence"/>
</dbReference>
<keyword evidence="3" id="KW-1185">Reference proteome</keyword>
<sequence length="654" mass="73927">MEHSTCGIPNVAVTLLTKHDGGKLVRQKARAPVPKHRRVLLCFTLVRQGKRYCSLAELLEDAFAAGTKEVEIVSSGGEVWGEKWSIIRRKFGTSTVVGEEMKIPLVRAKQLLERGGNFRVAPIVKRDSARSRGKGYLRLLLEIPRKQAELKFFDVTKLVFLYRCAREFKTKTTRRTLKEKIAAVIRKKTGVNIRLKVNVGVKFSHQLRKTRIHDTVVLCMEKSRVHPVLKMVLRHRVRVVWKKNSTVKQVLTNHRKSAREASAGCTCSKDQLPRVDGHVLARVTQCSMTPDFLHNGKNVLQSGAGTRPTEVQQAVNRSLGVVMRRDLFQVADPSMFQEIASDRAETRPAGSEGQAREIAARLSHLVVVPVDRNPGDLVVMCPWTYHHSLMMMFNLNVAYQQVSEKSEKEVMTQVRTEFKKQALDKIGAWNPTARLGQAYVLPKHKDLTRWRPIAPATTEGSKTAGRRLARALNFLLERVPKAKHFNLKATAMLKQNLEMAGKRLNIFGDDTMALMASYDIKEMFTSLPHEAIQRAVDWLLQRWELRGVFKLSLSRRGRVMTLSQKSPGPGYVKVKFSQIRQMVGYELENTYIMCRKVILKQVVGIPMGKNSSPSLACVLCAKHEVDFINSLGADQRLVHGVRLVDDVTLRLPVT</sequence>
<evidence type="ECO:0000313" key="2">
    <source>
        <dbReference type="EMBL" id="GBG68126.1"/>
    </source>
</evidence>
<accession>A0A388KDP4</accession>
<dbReference type="EMBL" id="BFEA01000096">
    <property type="protein sequence ID" value="GBG68126.1"/>
    <property type="molecule type" value="Genomic_DNA"/>
</dbReference>
<proteinExistence type="predicted"/>
<dbReference type="PROSITE" id="PS50878">
    <property type="entry name" value="RT_POL"/>
    <property type="match status" value="1"/>
</dbReference>
<protein>
    <recommendedName>
        <fullName evidence="1">Reverse transcriptase domain-containing protein</fullName>
    </recommendedName>
</protein>
<reference evidence="2 3" key="1">
    <citation type="journal article" date="2018" name="Cell">
        <title>The Chara Genome: Secondary Complexity and Implications for Plant Terrestrialization.</title>
        <authorList>
            <person name="Nishiyama T."/>
            <person name="Sakayama H."/>
            <person name="Vries J.D."/>
            <person name="Buschmann H."/>
            <person name="Saint-Marcoux D."/>
            <person name="Ullrich K.K."/>
            <person name="Haas F.B."/>
            <person name="Vanderstraeten L."/>
            <person name="Becker D."/>
            <person name="Lang D."/>
            <person name="Vosolsobe S."/>
            <person name="Rombauts S."/>
            <person name="Wilhelmsson P.K.I."/>
            <person name="Janitza P."/>
            <person name="Kern R."/>
            <person name="Heyl A."/>
            <person name="Rumpler F."/>
            <person name="Villalobos L.I.A.C."/>
            <person name="Clay J.M."/>
            <person name="Skokan R."/>
            <person name="Toyoda A."/>
            <person name="Suzuki Y."/>
            <person name="Kagoshima H."/>
            <person name="Schijlen E."/>
            <person name="Tajeshwar N."/>
            <person name="Catarino B."/>
            <person name="Hetherington A.J."/>
            <person name="Saltykova A."/>
            <person name="Bonnot C."/>
            <person name="Breuninger H."/>
            <person name="Symeonidi A."/>
            <person name="Radhakrishnan G.V."/>
            <person name="Van Nieuwerburgh F."/>
            <person name="Deforce D."/>
            <person name="Chang C."/>
            <person name="Karol K.G."/>
            <person name="Hedrich R."/>
            <person name="Ulvskov P."/>
            <person name="Glockner G."/>
            <person name="Delwiche C.F."/>
            <person name="Petrasek J."/>
            <person name="Van de Peer Y."/>
            <person name="Friml J."/>
            <person name="Beilby M."/>
            <person name="Dolan L."/>
            <person name="Kohara Y."/>
            <person name="Sugano S."/>
            <person name="Fujiyama A."/>
            <person name="Delaux P.-M."/>
            <person name="Quint M."/>
            <person name="TheiBen G."/>
            <person name="Hagemann M."/>
            <person name="Harholt J."/>
            <person name="Dunand C."/>
            <person name="Zachgo S."/>
            <person name="Langdale J."/>
            <person name="Maumus F."/>
            <person name="Straeten D.V.D."/>
            <person name="Gould S.B."/>
            <person name="Rensing S.A."/>
        </authorList>
    </citation>
    <scope>NUCLEOTIDE SEQUENCE [LARGE SCALE GENOMIC DNA]</scope>
    <source>
        <strain evidence="2 3">S276</strain>
    </source>
</reference>
<dbReference type="Gramene" id="GBG68126">
    <property type="protein sequence ID" value="GBG68126"/>
    <property type="gene ID" value="CBR_g2677"/>
</dbReference>
<evidence type="ECO:0000259" key="1">
    <source>
        <dbReference type="PROSITE" id="PS50878"/>
    </source>
</evidence>
<name>A0A388KDP4_CHABU</name>
<comment type="caution">
    <text evidence="2">The sequence shown here is derived from an EMBL/GenBank/DDBJ whole genome shotgun (WGS) entry which is preliminary data.</text>
</comment>
<organism evidence="2 3">
    <name type="scientific">Chara braunii</name>
    <name type="common">Braun's stonewort</name>
    <dbReference type="NCBI Taxonomy" id="69332"/>
    <lineage>
        <taxon>Eukaryota</taxon>
        <taxon>Viridiplantae</taxon>
        <taxon>Streptophyta</taxon>
        <taxon>Charophyceae</taxon>
        <taxon>Charales</taxon>
        <taxon>Characeae</taxon>
        <taxon>Chara</taxon>
    </lineage>
</organism>
<evidence type="ECO:0000313" key="3">
    <source>
        <dbReference type="Proteomes" id="UP000265515"/>
    </source>
</evidence>
<gene>
    <name evidence="2" type="ORF">CBR_g2677</name>
</gene>
<feature type="domain" description="Reverse transcriptase" evidence="1">
    <location>
        <begin position="422"/>
        <end position="654"/>
    </location>
</feature>